<keyword evidence="1" id="KW-1133">Transmembrane helix</keyword>
<gene>
    <name evidence="2" type="ORF">BJR09_12045</name>
</gene>
<keyword evidence="3" id="KW-1185">Reference proteome</keyword>
<dbReference type="RefSeq" id="WP_115359131.1">
    <property type="nucleotide sequence ID" value="NZ_PPQT01000025.1"/>
</dbReference>
<name>A0ABY2KWW8_9STAP</name>
<organism evidence="2 3">
    <name type="scientific">Staphylococcus petrasii</name>
    <dbReference type="NCBI Taxonomy" id="1276936"/>
    <lineage>
        <taxon>Bacteria</taxon>
        <taxon>Bacillati</taxon>
        <taxon>Bacillota</taxon>
        <taxon>Bacilli</taxon>
        <taxon>Bacillales</taxon>
        <taxon>Staphylococcaceae</taxon>
        <taxon>Staphylococcus</taxon>
    </lineage>
</organism>
<reference evidence="2 3" key="1">
    <citation type="submission" date="2019-04" db="EMBL/GenBank/DDBJ databases">
        <title>Genomic characterization of Staphylococcus petrasii strains.</title>
        <authorList>
            <person name="Vrbovska V."/>
            <person name="Kovarovic V."/>
            <person name="Maslanova I."/>
            <person name="Indrakova A."/>
            <person name="Petras P."/>
            <person name="Sedo O."/>
            <person name="Svec P."/>
            <person name="Fisarova L."/>
            <person name="Sedlacek I."/>
            <person name="Doskar J."/>
            <person name="Pantucek R."/>
        </authorList>
    </citation>
    <scope>NUCLEOTIDE SEQUENCE [LARGE SCALE GENOMIC DNA]</scope>
    <source>
        <strain evidence="2 3">P5404</strain>
    </source>
</reference>
<dbReference type="InterPro" id="IPR009682">
    <property type="entry name" value="DUF1270"/>
</dbReference>
<proteinExistence type="predicted"/>
<evidence type="ECO:0000313" key="3">
    <source>
        <dbReference type="Proteomes" id="UP000297598"/>
    </source>
</evidence>
<feature type="transmembrane region" description="Helical" evidence="1">
    <location>
        <begin position="40"/>
        <end position="57"/>
    </location>
</feature>
<keyword evidence="1" id="KW-0472">Membrane</keyword>
<dbReference type="Proteomes" id="UP000297598">
    <property type="component" value="Unassembled WGS sequence"/>
</dbReference>
<evidence type="ECO:0000313" key="2">
    <source>
        <dbReference type="EMBL" id="TGE15100.1"/>
    </source>
</evidence>
<accession>A0ABY2KWW8</accession>
<keyword evidence="1" id="KW-0812">Transmembrane</keyword>
<sequence>MRGEEMNSEDKSVLIAGTSFNSIFFFLLMINVFITDAAGIALFTSLATYIFFDSYFYK</sequence>
<protein>
    <submittedName>
        <fullName evidence="2">DUF1270 family protein</fullName>
    </submittedName>
</protein>
<comment type="caution">
    <text evidence="2">The sequence shown here is derived from an EMBL/GenBank/DDBJ whole genome shotgun (WGS) entry which is preliminary data.</text>
</comment>
<evidence type="ECO:0000256" key="1">
    <source>
        <dbReference type="SAM" id="Phobius"/>
    </source>
</evidence>
<feature type="transmembrane region" description="Helical" evidence="1">
    <location>
        <begin position="12"/>
        <end position="34"/>
    </location>
</feature>
<dbReference type="EMBL" id="SRLS01000027">
    <property type="protein sequence ID" value="TGE15100.1"/>
    <property type="molecule type" value="Genomic_DNA"/>
</dbReference>
<dbReference type="Pfam" id="PF06900">
    <property type="entry name" value="DUF1270"/>
    <property type="match status" value="1"/>
</dbReference>